<protein>
    <recommendedName>
        <fullName evidence="7">Enhancer of polycomb-like protein</fullName>
    </recommendedName>
</protein>
<keyword evidence="5 7" id="KW-0539">Nucleus</keyword>
<evidence type="ECO:0000313" key="10">
    <source>
        <dbReference type="EMBL" id="SAM00898.1"/>
    </source>
</evidence>
<dbReference type="OrthoDB" id="435275at2759"/>
<dbReference type="InParanoid" id="A0A168NNM9"/>
<evidence type="ECO:0000256" key="6">
    <source>
        <dbReference type="ARBA" id="ARBA00025513"/>
    </source>
</evidence>
<feature type="compositionally biased region" description="Polar residues" evidence="8">
    <location>
        <begin position="680"/>
        <end position="698"/>
    </location>
</feature>
<feature type="domain" description="Enhancer of polycomb-like N-terminal" evidence="9">
    <location>
        <begin position="10"/>
        <end position="157"/>
    </location>
</feature>
<dbReference type="AlphaFoldDB" id="A0A168NNM9"/>
<dbReference type="GO" id="GO:0035267">
    <property type="term" value="C:NuA4 histone acetyltransferase complex"/>
    <property type="evidence" value="ECO:0007669"/>
    <property type="project" value="InterPro"/>
</dbReference>
<feature type="compositionally biased region" description="Acidic residues" evidence="8">
    <location>
        <begin position="458"/>
        <end position="473"/>
    </location>
</feature>
<evidence type="ECO:0000256" key="8">
    <source>
        <dbReference type="SAM" id="MobiDB-lite"/>
    </source>
</evidence>
<feature type="region of interest" description="Disordered" evidence="8">
    <location>
        <begin position="663"/>
        <end position="698"/>
    </location>
</feature>
<dbReference type="InterPro" id="IPR024943">
    <property type="entry name" value="Enhancer_polycomb"/>
</dbReference>
<gene>
    <name evidence="10" type="primary">ABSGL_06624.1 scaffold 8461</name>
</gene>
<evidence type="ECO:0000259" key="9">
    <source>
        <dbReference type="Pfam" id="PF10513"/>
    </source>
</evidence>
<accession>A0A168NNM9</accession>
<dbReference type="Pfam" id="PF10513">
    <property type="entry name" value="EPL1"/>
    <property type="match status" value="1"/>
</dbReference>
<name>A0A168NNM9_ABSGL</name>
<comment type="subcellular location">
    <subcellularLocation>
        <location evidence="1 7">Nucleus</location>
    </subcellularLocation>
</comment>
<evidence type="ECO:0000256" key="4">
    <source>
        <dbReference type="ARBA" id="ARBA00023163"/>
    </source>
</evidence>
<evidence type="ECO:0000313" key="11">
    <source>
        <dbReference type="Proteomes" id="UP000078561"/>
    </source>
</evidence>
<evidence type="ECO:0000256" key="3">
    <source>
        <dbReference type="ARBA" id="ARBA00023015"/>
    </source>
</evidence>
<evidence type="ECO:0000256" key="1">
    <source>
        <dbReference type="ARBA" id="ARBA00004123"/>
    </source>
</evidence>
<dbReference type="Proteomes" id="UP000078561">
    <property type="component" value="Unassembled WGS sequence"/>
</dbReference>
<keyword evidence="11" id="KW-1185">Reference proteome</keyword>
<evidence type="ECO:0000256" key="5">
    <source>
        <dbReference type="ARBA" id="ARBA00023242"/>
    </source>
</evidence>
<feature type="region of interest" description="Disordered" evidence="8">
    <location>
        <begin position="427"/>
        <end position="478"/>
    </location>
</feature>
<evidence type="ECO:0000256" key="2">
    <source>
        <dbReference type="ARBA" id="ARBA00008035"/>
    </source>
</evidence>
<dbReference type="STRING" id="4829.A0A168NNM9"/>
<comment type="similarity">
    <text evidence="2 7">Belongs to the enhancer of polycomb family.</text>
</comment>
<dbReference type="InterPro" id="IPR019542">
    <property type="entry name" value="Enhancer_polycomb-like_N"/>
</dbReference>
<feature type="compositionally biased region" description="Basic and acidic residues" evidence="8">
    <location>
        <begin position="444"/>
        <end position="456"/>
    </location>
</feature>
<reference evidence="10" key="1">
    <citation type="submission" date="2016-04" db="EMBL/GenBank/DDBJ databases">
        <authorList>
            <person name="Evans L.H."/>
            <person name="Alamgir A."/>
            <person name="Owens N."/>
            <person name="Weber N.D."/>
            <person name="Virtaneva K."/>
            <person name="Barbian K."/>
            <person name="Babar A."/>
            <person name="Rosenke K."/>
        </authorList>
    </citation>
    <scope>NUCLEOTIDE SEQUENCE [LARGE SCALE GENOMIC DNA]</scope>
    <source>
        <strain evidence="10">CBS 101.48</strain>
    </source>
</reference>
<dbReference type="GO" id="GO:0005634">
    <property type="term" value="C:nucleus"/>
    <property type="evidence" value="ECO:0007669"/>
    <property type="project" value="UniProtKB-SubCell"/>
</dbReference>
<feature type="region of interest" description="Disordered" evidence="8">
    <location>
        <begin position="518"/>
        <end position="546"/>
    </location>
</feature>
<proteinExistence type="inferred from homology"/>
<evidence type="ECO:0000256" key="7">
    <source>
        <dbReference type="RuleBase" id="RU361124"/>
    </source>
</evidence>
<organism evidence="10">
    <name type="scientific">Absidia glauca</name>
    <name type="common">Pin mould</name>
    <dbReference type="NCBI Taxonomy" id="4829"/>
    <lineage>
        <taxon>Eukaryota</taxon>
        <taxon>Fungi</taxon>
        <taxon>Fungi incertae sedis</taxon>
        <taxon>Mucoromycota</taxon>
        <taxon>Mucoromycotina</taxon>
        <taxon>Mucoromycetes</taxon>
        <taxon>Mucorales</taxon>
        <taxon>Cunninghamellaceae</taxon>
        <taxon>Absidia</taxon>
    </lineage>
</organism>
<feature type="region of interest" description="Disordered" evidence="8">
    <location>
        <begin position="577"/>
        <end position="615"/>
    </location>
</feature>
<keyword evidence="3 7" id="KW-0805">Transcription regulation</keyword>
<dbReference type="EMBL" id="LT553433">
    <property type="protein sequence ID" value="SAM00898.1"/>
    <property type="molecule type" value="Genomic_DNA"/>
</dbReference>
<dbReference type="GO" id="GO:0006357">
    <property type="term" value="P:regulation of transcription by RNA polymerase II"/>
    <property type="evidence" value="ECO:0007669"/>
    <property type="project" value="InterPro"/>
</dbReference>
<dbReference type="PANTHER" id="PTHR14898">
    <property type="entry name" value="ENHANCER OF POLYCOMB"/>
    <property type="match status" value="1"/>
</dbReference>
<sequence length="698" mass="78510">MTSQMVSRFRVKKLSPKHPLPVYKESQLPDLTDPANLQRSVPQIETGVEKEEEEEHDLQAAISAAQAAVTTGAQVERYIPTPDASRMIDTKEYNSLYPKRFKEPYTLIRFSSTVEDCIGCPYNMDEEDDAFLKQLKKSLKPKSISEDHFEQVMWELESITNQQLPHLSLDPSQIPDFDAFQSLIPPQSTLLSEPGIDDIFEHWRARRTKRAGKPIIPVLQYEDLVKNEVDPYVCFRRRETKSVRKTRRTDQQSMERLRRLRSEMEMARNLLEMVLRREKLRKEGLVLEHSVFDKKCKFREYQRTLGIKEDEDMFAATPKKKRKTSSGEMGSRTTIKIPVHRLKRNGLDSRPEKSPLQLAIETKLLKKKEQDAAYEDLTECPYQPFPKPIPNLFYNALSPSHPGAHEQPLYRKRLGRNGRLYLDRAGHHHTKLPPVGGNSNLSEEQARAHQRYRFDTDNSTEDDEDDDGSDGDGDSYRYMNAMNESSMRYRSQLLSQSDLHNLTTIPFLTPLNTLNSQDASDHASTMDTTFRQSSLQAQPSPVSTSLPQAVPIESLSASSALSSVATSNTAAAIATEIPAEPTSGAPSPSLSSTNASTSRNQTHHNGESTSPGTITSVAIKRQNSRNKMTPQQAAVAMANGMLVANMAAAVNHNGQTKTPMQMAMEAAQQNRKLQQQQQQPMVPSSNMGPSAVGTFTQP</sequence>
<comment type="function">
    <text evidence="6">Component of the NuA4 histone acetyltransferase complex which is involved in transcriptional activation of selected genes principally by acetylation of nucleosomal histone H4 and H2A. The NuA4 complex is also involved in DNA repair. Involved in gene silencing by neighboring heterochromatin, blockage of the silencing spreading along the chromosome, and required for cell cycle progression through G2/M.</text>
</comment>
<feature type="compositionally biased region" description="Low complexity" evidence="8">
    <location>
        <begin position="577"/>
        <end position="598"/>
    </location>
</feature>
<feature type="compositionally biased region" description="Low complexity" evidence="8">
    <location>
        <begin position="668"/>
        <end position="679"/>
    </location>
</feature>
<keyword evidence="4 7" id="KW-0804">Transcription</keyword>
<dbReference type="FunCoup" id="A0A168NNM9">
    <property type="interactions" value="468"/>
</dbReference>